<dbReference type="Gene3D" id="3.50.50.60">
    <property type="entry name" value="FAD/NAD(P)-binding domain"/>
    <property type="match status" value="1"/>
</dbReference>
<gene>
    <name evidence="7" type="ORF">PIGHUM_02948</name>
</gene>
<dbReference type="RefSeq" id="WP_124080331.1">
    <property type="nucleotide sequence ID" value="NZ_UWPJ01000023.1"/>
</dbReference>
<accession>A0A3P4B3K4</accession>
<evidence type="ECO:0000313" key="7">
    <source>
        <dbReference type="EMBL" id="VCU70869.1"/>
    </source>
</evidence>
<dbReference type="InterPro" id="IPR050493">
    <property type="entry name" value="FAD-dep_Monooxygenase_BioMet"/>
</dbReference>
<dbReference type="PANTHER" id="PTHR13789">
    <property type="entry name" value="MONOOXYGENASE"/>
    <property type="match status" value="1"/>
</dbReference>
<evidence type="ECO:0000256" key="5">
    <source>
        <dbReference type="ARBA" id="ARBA00023033"/>
    </source>
</evidence>
<keyword evidence="2" id="KW-0285">Flavoprotein</keyword>
<sequence>MEAQQRSKPRIAIIGAGIGGLAAAATLRQVGCDVRIYEQASRFARVGAGIQMAPNACKVLRRLGVEDRLKAVALVPESSLNRDFDTGAISNEYPIAGAVEERYGASFLCLHRGDLHAALESLVPHDIVELERHLVDVEQDGQGVALKFADGSTARADAVIGADGVHSQVRECLFGEEQPTFTGRIAYRATFPAHLLQGQPLERSRIKWWGPDRHIVMYYTTSAADEIYFTTSVPDDGKWATTESWSTKGDLGELRAAFASFHPQVRAVLDACPDVFKWALLARDPMPAWTRGRVTLLGDACHPMPPYMAQGASAALEDAAVLARCLEGVPAEGIPAALLCYEATRRPRTSQLQTAAKANNWMRHDTDPGWVYGYDAWSVPLAAAG</sequence>
<comment type="cofactor">
    <cofactor evidence="1">
        <name>FAD</name>
        <dbReference type="ChEBI" id="CHEBI:57692"/>
    </cofactor>
</comment>
<evidence type="ECO:0000259" key="6">
    <source>
        <dbReference type="Pfam" id="PF01494"/>
    </source>
</evidence>
<dbReference type="EMBL" id="UWPJ01000023">
    <property type="protein sequence ID" value="VCU70869.1"/>
    <property type="molecule type" value="Genomic_DNA"/>
</dbReference>
<keyword evidence="4 7" id="KW-0560">Oxidoreductase</keyword>
<proteinExistence type="predicted"/>
<dbReference type="GO" id="GO:0043731">
    <property type="term" value="F:6-hydroxynicotinate 3-monooxygenase activity"/>
    <property type="evidence" value="ECO:0007669"/>
    <property type="project" value="UniProtKB-EC"/>
</dbReference>
<feature type="domain" description="FAD-binding" evidence="6">
    <location>
        <begin position="11"/>
        <end position="353"/>
    </location>
</feature>
<dbReference type="EC" id="1.14.13.114" evidence="7"/>
<evidence type="ECO:0000313" key="8">
    <source>
        <dbReference type="Proteomes" id="UP000277294"/>
    </source>
</evidence>
<keyword evidence="8" id="KW-1185">Reference proteome</keyword>
<evidence type="ECO:0000256" key="4">
    <source>
        <dbReference type="ARBA" id="ARBA00023002"/>
    </source>
</evidence>
<dbReference type="InterPro" id="IPR036188">
    <property type="entry name" value="FAD/NAD-bd_sf"/>
</dbReference>
<dbReference type="Proteomes" id="UP000277294">
    <property type="component" value="Unassembled WGS sequence"/>
</dbReference>
<evidence type="ECO:0000256" key="3">
    <source>
        <dbReference type="ARBA" id="ARBA00022827"/>
    </source>
</evidence>
<dbReference type="GO" id="GO:0071949">
    <property type="term" value="F:FAD binding"/>
    <property type="evidence" value="ECO:0007669"/>
    <property type="project" value="InterPro"/>
</dbReference>
<reference evidence="7 8" key="1">
    <citation type="submission" date="2018-10" db="EMBL/GenBank/DDBJ databases">
        <authorList>
            <person name="Criscuolo A."/>
        </authorList>
    </citation>
    <scope>NUCLEOTIDE SEQUENCE [LARGE SCALE GENOMIC DNA]</scope>
    <source>
        <strain evidence="7">DnA1</strain>
    </source>
</reference>
<name>A0A3P4B3K4_9BURK</name>
<dbReference type="InterPro" id="IPR002938">
    <property type="entry name" value="FAD-bd"/>
</dbReference>
<dbReference type="OrthoDB" id="9147239at2"/>
<keyword evidence="3" id="KW-0274">FAD</keyword>
<dbReference type="PANTHER" id="PTHR13789:SF318">
    <property type="entry name" value="GERANYLGERANYL DIPHOSPHATE REDUCTASE"/>
    <property type="match status" value="1"/>
</dbReference>
<dbReference type="SUPFAM" id="SSF51905">
    <property type="entry name" value="FAD/NAD(P)-binding domain"/>
    <property type="match status" value="1"/>
</dbReference>
<dbReference type="AlphaFoldDB" id="A0A3P4B3K4"/>
<dbReference type="PRINTS" id="PR00420">
    <property type="entry name" value="RNGMNOXGNASE"/>
</dbReference>
<evidence type="ECO:0000256" key="2">
    <source>
        <dbReference type="ARBA" id="ARBA00022630"/>
    </source>
</evidence>
<dbReference type="Pfam" id="PF01494">
    <property type="entry name" value="FAD_binding_3"/>
    <property type="match status" value="1"/>
</dbReference>
<protein>
    <submittedName>
        <fullName evidence="7">6-hydroxynicotinate 3-monooxygenase</fullName>
        <ecNumber evidence="7">1.14.13.114</ecNumber>
    </submittedName>
</protein>
<dbReference type="SUPFAM" id="SSF54373">
    <property type="entry name" value="FAD-linked reductases, C-terminal domain"/>
    <property type="match status" value="1"/>
</dbReference>
<organism evidence="7 8">
    <name type="scientific">Pigmentiphaga humi</name>
    <dbReference type="NCBI Taxonomy" id="2478468"/>
    <lineage>
        <taxon>Bacteria</taxon>
        <taxon>Pseudomonadati</taxon>
        <taxon>Pseudomonadota</taxon>
        <taxon>Betaproteobacteria</taxon>
        <taxon>Burkholderiales</taxon>
        <taxon>Alcaligenaceae</taxon>
        <taxon>Pigmentiphaga</taxon>
    </lineage>
</organism>
<keyword evidence="5 7" id="KW-0503">Monooxygenase</keyword>
<evidence type="ECO:0000256" key="1">
    <source>
        <dbReference type="ARBA" id="ARBA00001974"/>
    </source>
</evidence>